<dbReference type="Proteomes" id="UP000253551">
    <property type="component" value="Unassembled WGS sequence"/>
</dbReference>
<name>A0A367IP28_RHIST</name>
<dbReference type="STRING" id="4846.A0A367IP28"/>
<feature type="non-terminal residue" evidence="1">
    <location>
        <position position="172"/>
    </location>
</feature>
<dbReference type="AlphaFoldDB" id="A0A367IP28"/>
<organism evidence="1 2">
    <name type="scientific">Rhizopus stolonifer</name>
    <name type="common">Rhizopus nigricans</name>
    <dbReference type="NCBI Taxonomy" id="4846"/>
    <lineage>
        <taxon>Eukaryota</taxon>
        <taxon>Fungi</taxon>
        <taxon>Fungi incertae sedis</taxon>
        <taxon>Mucoromycota</taxon>
        <taxon>Mucoromycotina</taxon>
        <taxon>Mucoromycetes</taxon>
        <taxon>Mucorales</taxon>
        <taxon>Mucorineae</taxon>
        <taxon>Rhizopodaceae</taxon>
        <taxon>Rhizopus</taxon>
    </lineage>
</organism>
<keyword evidence="2" id="KW-1185">Reference proteome</keyword>
<evidence type="ECO:0000313" key="2">
    <source>
        <dbReference type="Proteomes" id="UP000253551"/>
    </source>
</evidence>
<dbReference type="EMBL" id="PJQM01006612">
    <property type="protein sequence ID" value="RCH79396.1"/>
    <property type="molecule type" value="Genomic_DNA"/>
</dbReference>
<comment type="caution">
    <text evidence="1">The sequence shown here is derived from an EMBL/GenBank/DDBJ whole genome shotgun (WGS) entry which is preliminary data.</text>
</comment>
<gene>
    <name evidence="1" type="ORF">CU098_007419</name>
</gene>
<protein>
    <submittedName>
        <fullName evidence="1">Uncharacterized protein</fullName>
    </submittedName>
</protein>
<sequence length="172" mass="20172">MTTAPDVNSLIYECADYTLKNSIGIITKRAARVVTVASLKQYLISQNISPKAVENIFKTRVKLGPIGDWTDWDYECCQVEDYRNDPRFNYRYFPELVDHKSNNTLLFVCYSKQNHLAYLNDISLNRKPVSSRKELSDELMDLYKELKPKQSMIDERRSLKNRIQAKLNKIWP</sequence>
<proteinExistence type="predicted"/>
<reference evidence="1 2" key="1">
    <citation type="journal article" date="2018" name="G3 (Bethesda)">
        <title>Phylogenetic and Phylogenomic Definition of Rhizopus Species.</title>
        <authorList>
            <person name="Gryganskyi A.P."/>
            <person name="Golan J."/>
            <person name="Dolatabadi S."/>
            <person name="Mondo S."/>
            <person name="Robb S."/>
            <person name="Idnurm A."/>
            <person name="Muszewska A."/>
            <person name="Steczkiewicz K."/>
            <person name="Masonjones S."/>
            <person name="Liao H.L."/>
            <person name="Gajdeczka M.T."/>
            <person name="Anike F."/>
            <person name="Vuek A."/>
            <person name="Anishchenko I.M."/>
            <person name="Voigt K."/>
            <person name="de Hoog G.S."/>
            <person name="Smith M.E."/>
            <person name="Heitman J."/>
            <person name="Vilgalys R."/>
            <person name="Stajich J.E."/>
        </authorList>
    </citation>
    <scope>NUCLEOTIDE SEQUENCE [LARGE SCALE GENOMIC DNA]</scope>
    <source>
        <strain evidence="1 2">LSU 92-RS-03</strain>
    </source>
</reference>
<evidence type="ECO:0000313" key="1">
    <source>
        <dbReference type="EMBL" id="RCH79396.1"/>
    </source>
</evidence>
<accession>A0A367IP28</accession>